<feature type="transmembrane region" description="Helical" evidence="1">
    <location>
        <begin position="157"/>
        <end position="182"/>
    </location>
</feature>
<feature type="transmembrane region" description="Helical" evidence="1">
    <location>
        <begin position="90"/>
        <end position="111"/>
    </location>
</feature>
<accession>A0A9P3L7V8</accession>
<keyword evidence="1" id="KW-0472">Membrane</keyword>
<keyword evidence="3" id="KW-1185">Reference proteome</keyword>
<sequence length="267" mass="29134">MTARDVPGFGSINHRTDISSFVVSVADFIGGLILMYRCWIIWDRNYLVAVAPILTSIAALPTAICLVWNLTGNLTWENDTPKASAAIMPLGRAAYILPLCTNVLTTGLILVRLWWVSRAVGTASMTRKAMHVVVESGLLYFLVQLVFVVVFCARSDSAMLMIAIVVQVYGIASTLIIIHIGLGLSSEQGKGAAVASRMSFSSTAGMRRQGPVIGAAGGTVEYNVQRPFDVYETYGRKMGMAVRQENIQRTVSNEEHPFDMIVEIGRE</sequence>
<protein>
    <submittedName>
        <fullName evidence="2">Uncharacterized protein</fullName>
    </submittedName>
</protein>
<dbReference type="Proteomes" id="UP000703269">
    <property type="component" value="Unassembled WGS sequence"/>
</dbReference>
<name>A0A9P3L7V8_9APHY</name>
<organism evidence="2 3">
    <name type="scientific">Phanerochaete sordida</name>
    <dbReference type="NCBI Taxonomy" id="48140"/>
    <lineage>
        <taxon>Eukaryota</taxon>
        <taxon>Fungi</taxon>
        <taxon>Dikarya</taxon>
        <taxon>Basidiomycota</taxon>
        <taxon>Agaricomycotina</taxon>
        <taxon>Agaricomycetes</taxon>
        <taxon>Polyporales</taxon>
        <taxon>Phanerochaetaceae</taxon>
        <taxon>Phanerochaete</taxon>
    </lineage>
</organism>
<evidence type="ECO:0000313" key="2">
    <source>
        <dbReference type="EMBL" id="GJE85481.1"/>
    </source>
</evidence>
<reference evidence="2 3" key="1">
    <citation type="submission" date="2021-08" db="EMBL/GenBank/DDBJ databases">
        <title>Draft Genome Sequence of Phanerochaete sordida strain YK-624.</title>
        <authorList>
            <person name="Mori T."/>
            <person name="Dohra H."/>
            <person name="Suzuki T."/>
            <person name="Kawagishi H."/>
            <person name="Hirai H."/>
        </authorList>
    </citation>
    <scope>NUCLEOTIDE SEQUENCE [LARGE SCALE GENOMIC DNA]</scope>
    <source>
        <strain evidence="2 3">YK-624</strain>
    </source>
</reference>
<gene>
    <name evidence="2" type="ORF">PsYK624_015600</name>
</gene>
<dbReference type="OrthoDB" id="3341077at2759"/>
<evidence type="ECO:0000313" key="3">
    <source>
        <dbReference type="Proteomes" id="UP000703269"/>
    </source>
</evidence>
<dbReference type="AlphaFoldDB" id="A0A9P3L7V8"/>
<proteinExistence type="predicted"/>
<feature type="transmembrane region" description="Helical" evidence="1">
    <location>
        <begin position="132"/>
        <end position="151"/>
    </location>
</feature>
<feature type="transmembrane region" description="Helical" evidence="1">
    <location>
        <begin position="20"/>
        <end position="39"/>
    </location>
</feature>
<feature type="transmembrane region" description="Helical" evidence="1">
    <location>
        <begin position="46"/>
        <end position="70"/>
    </location>
</feature>
<keyword evidence="1" id="KW-0812">Transmembrane</keyword>
<comment type="caution">
    <text evidence="2">The sequence shown here is derived from an EMBL/GenBank/DDBJ whole genome shotgun (WGS) entry which is preliminary data.</text>
</comment>
<keyword evidence="1" id="KW-1133">Transmembrane helix</keyword>
<dbReference type="EMBL" id="BPQB01000002">
    <property type="protein sequence ID" value="GJE85481.1"/>
    <property type="molecule type" value="Genomic_DNA"/>
</dbReference>
<evidence type="ECO:0000256" key="1">
    <source>
        <dbReference type="SAM" id="Phobius"/>
    </source>
</evidence>